<dbReference type="PANTHER" id="PTHR37318">
    <property type="entry name" value="BSL7504 PROTEIN"/>
    <property type="match status" value="1"/>
</dbReference>
<dbReference type="EMBL" id="JAUTAN010000001">
    <property type="protein sequence ID" value="MDQ1103436.1"/>
    <property type="molecule type" value="Genomic_DNA"/>
</dbReference>
<dbReference type="InterPro" id="IPR036390">
    <property type="entry name" value="WH_DNA-bd_sf"/>
</dbReference>
<evidence type="ECO:0000313" key="2">
    <source>
        <dbReference type="EMBL" id="MDQ1103436.1"/>
    </source>
</evidence>
<accession>A0AAJ1U2Q5</accession>
<reference evidence="2" key="1">
    <citation type="submission" date="2023-07" db="EMBL/GenBank/DDBJ databases">
        <title>Functional and genomic diversity of the sorghum phyllosphere microbiome.</title>
        <authorList>
            <person name="Shade A."/>
        </authorList>
    </citation>
    <scope>NUCLEOTIDE SEQUENCE</scope>
    <source>
        <strain evidence="2">SORGH_AS_1067</strain>
    </source>
</reference>
<dbReference type="Pfam" id="PF13601">
    <property type="entry name" value="HTH_34"/>
    <property type="match status" value="1"/>
</dbReference>
<sequence>MSEAERTSGSGFGDLDPVIHAPKRLVAMAVLSSADQVTFQFLKERLGIADSDLSKQMSALEAAGYVAVHKSGRGRGASTSFKLTRAGRTAYRAHRAALQALLGED</sequence>
<dbReference type="AlphaFoldDB" id="A0AAJ1U2Q5"/>
<dbReference type="Gene3D" id="1.10.10.10">
    <property type="entry name" value="Winged helix-like DNA-binding domain superfamily/Winged helix DNA-binding domain"/>
    <property type="match status" value="1"/>
</dbReference>
<dbReference type="InterPro" id="IPR027395">
    <property type="entry name" value="WH_DNA-bd_dom"/>
</dbReference>
<name>A0AAJ1U2Q5_9ACTN</name>
<proteinExistence type="predicted"/>
<evidence type="ECO:0000313" key="3">
    <source>
        <dbReference type="Proteomes" id="UP001239215"/>
    </source>
</evidence>
<feature type="domain" description="Winged helix DNA-binding" evidence="1">
    <location>
        <begin position="24"/>
        <end position="101"/>
    </location>
</feature>
<dbReference type="InterPro" id="IPR036388">
    <property type="entry name" value="WH-like_DNA-bd_sf"/>
</dbReference>
<dbReference type="Proteomes" id="UP001239215">
    <property type="component" value="Unassembled WGS sequence"/>
</dbReference>
<organism evidence="2 3">
    <name type="scientific">Nocardioides zeae</name>
    <dbReference type="NCBI Taxonomy" id="1457234"/>
    <lineage>
        <taxon>Bacteria</taxon>
        <taxon>Bacillati</taxon>
        <taxon>Actinomycetota</taxon>
        <taxon>Actinomycetes</taxon>
        <taxon>Propionibacteriales</taxon>
        <taxon>Nocardioidaceae</taxon>
        <taxon>Nocardioides</taxon>
    </lineage>
</organism>
<protein>
    <submittedName>
        <fullName evidence="2">ArsR family transcriptional regulator</fullName>
    </submittedName>
</protein>
<dbReference type="PANTHER" id="PTHR37318:SF1">
    <property type="entry name" value="BSL7504 PROTEIN"/>
    <property type="match status" value="1"/>
</dbReference>
<evidence type="ECO:0000259" key="1">
    <source>
        <dbReference type="Pfam" id="PF13601"/>
    </source>
</evidence>
<comment type="caution">
    <text evidence="2">The sequence shown here is derived from an EMBL/GenBank/DDBJ whole genome shotgun (WGS) entry which is preliminary data.</text>
</comment>
<gene>
    <name evidence="2" type="ORF">QE405_000720</name>
</gene>
<dbReference type="SUPFAM" id="SSF46785">
    <property type="entry name" value="Winged helix' DNA-binding domain"/>
    <property type="match status" value="1"/>
</dbReference>
<dbReference type="RefSeq" id="WP_307198854.1">
    <property type="nucleotide sequence ID" value="NZ_JAUTAN010000001.1"/>
</dbReference>